<name>A0A4D9D436_9STRA</name>
<keyword evidence="2" id="KW-1133">Transmembrane helix</keyword>
<gene>
    <name evidence="3" type="ORF">NSK_002408</name>
</gene>
<evidence type="ECO:0000256" key="1">
    <source>
        <dbReference type="SAM" id="MobiDB-lite"/>
    </source>
</evidence>
<feature type="compositionally biased region" description="Low complexity" evidence="1">
    <location>
        <begin position="51"/>
        <end position="85"/>
    </location>
</feature>
<keyword evidence="2" id="KW-0812">Transmembrane</keyword>
<reference evidence="3 4" key="1">
    <citation type="submission" date="2019-01" db="EMBL/GenBank/DDBJ databases">
        <title>Nuclear Genome Assembly of the Microalgal Biofuel strain Nannochloropsis salina CCMP1776.</title>
        <authorList>
            <person name="Hovde B."/>
        </authorList>
    </citation>
    <scope>NUCLEOTIDE SEQUENCE [LARGE SCALE GENOMIC DNA]</scope>
    <source>
        <strain evidence="3 4">CCMP1776</strain>
    </source>
</reference>
<dbReference type="OrthoDB" id="192262at2759"/>
<feature type="region of interest" description="Disordered" evidence="1">
    <location>
        <begin position="23"/>
        <end position="92"/>
    </location>
</feature>
<accession>A0A4D9D436</accession>
<comment type="caution">
    <text evidence="3">The sequence shown here is derived from an EMBL/GenBank/DDBJ whole genome shotgun (WGS) entry which is preliminary data.</text>
</comment>
<feature type="transmembrane region" description="Helical" evidence="2">
    <location>
        <begin position="266"/>
        <end position="289"/>
    </location>
</feature>
<evidence type="ECO:0000313" key="3">
    <source>
        <dbReference type="EMBL" id="TFJ86200.1"/>
    </source>
</evidence>
<evidence type="ECO:0008006" key="5">
    <source>
        <dbReference type="Google" id="ProtNLM"/>
    </source>
</evidence>
<keyword evidence="4" id="KW-1185">Reference proteome</keyword>
<organism evidence="3 4">
    <name type="scientific">Nannochloropsis salina CCMP1776</name>
    <dbReference type="NCBI Taxonomy" id="1027361"/>
    <lineage>
        <taxon>Eukaryota</taxon>
        <taxon>Sar</taxon>
        <taxon>Stramenopiles</taxon>
        <taxon>Ochrophyta</taxon>
        <taxon>Eustigmatophyceae</taxon>
        <taxon>Eustigmatales</taxon>
        <taxon>Monodopsidaceae</taxon>
        <taxon>Microchloropsis</taxon>
        <taxon>Microchloropsis salina</taxon>
    </lineage>
</organism>
<keyword evidence="2" id="KW-0472">Membrane</keyword>
<sequence length="485" mass="51487">MFPSSSSIKRSLSNLSPAKILRKGSNSSLSTQGSPARSLSVTEDASNSMEATTTASTPTPITSNTMTVPPSSGTNSSTNTHAATSRNRSHQLSSLQVEVLEVKDLTGASAGPLYVELQLGEQRLRANVNSRRAMAAGARPEAVVFTQKKLEDLYKENLKFKLINKESKMVLGQSQLPVKKLMIGKKFEAFFNLAPPPVAGKRAAEVHAGPAIRLSVELMGPLRKEFRFLSDVVSKYYSTVDRTLDGAAAAGHAAQPYVANKWTLPLLVPFGALLLAASPFMGVALTIGLPVFLPLLLLGLVAGLTMLIASIILALSSRAGRGRVEALVDPVIRKLTHTATGQQLLYETGPRPSPLRIAKTFAPKGRWERLVTSLILDTIGASSYLLPVLGEFTDLAWAPLFAVALHAMYSETSPYAHYVGLVEELLPFTDIIPTATLAWFRENGAALAKDLHISAVTGRRAGVVGAAGAGLAEGGPGSSASRGRL</sequence>
<feature type="transmembrane region" description="Helical" evidence="2">
    <location>
        <begin position="295"/>
        <end position="315"/>
    </location>
</feature>
<evidence type="ECO:0000256" key="2">
    <source>
        <dbReference type="SAM" id="Phobius"/>
    </source>
</evidence>
<proteinExistence type="predicted"/>
<feature type="compositionally biased region" description="Polar residues" evidence="1">
    <location>
        <begin position="24"/>
        <end position="50"/>
    </location>
</feature>
<evidence type="ECO:0000313" key="4">
    <source>
        <dbReference type="Proteomes" id="UP000355283"/>
    </source>
</evidence>
<dbReference type="AlphaFoldDB" id="A0A4D9D436"/>
<dbReference type="Proteomes" id="UP000355283">
    <property type="component" value="Unassembled WGS sequence"/>
</dbReference>
<protein>
    <recommendedName>
        <fullName evidence="5">C2 domain-containing protein</fullName>
    </recommendedName>
</protein>
<dbReference type="EMBL" id="SDOX01000009">
    <property type="protein sequence ID" value="TFJ86200.1"/>
    <property type="molecule type" value="Genomic_DNA"/>
</dbReference>